<accession>A0ACC0IH48</accession>
<keyword evidence="2" id="KW-1185">Reference proteome</keyword>
<evidence type="ECO:0000313" key="2">
    <source>
        <dbReference type="Proteomes" id="UP001060215"/>
    </source>
</evidence>
<gene>
    <name evidence="1" type="ORF">LOK49_LG03G02282</name>
</gene>
<proteinExistence type="predicted"/>
<sequence>MVELPMKIRAPVRASIILFLILLTAALLSLHWIDAVSPAITDMSFQEAFLPSITSNTSWAGINCSFTCPTPSPTTIKPNESSSSEVCPEYFRWIHEDLKPWKKKGITKKMVESIQSEAHIRIIVVNGRLYVRKYRGVYQTRDVFTVWGILQLMKLYPGKLPDLDIMFECSDRPVIQKRNYGGSKVPPMFHYCGSDSTLDIAFPDWSFWGWPEVYIKPWETLRKDLEEGNKRVKWIDRLPYACWKGNSWVSSVRNELLKCNVTDKQDWGALVYQLDWELAREERYKNTNLANQCTHRYKIYAEGVAWSVSQKYILACDSMSLLITPHFYEFFTRSLLPTIHYLPINEMDMCRSIKFSVDWGNKNPQKAQEIGKVGSKFILDELKMKNVYDYMFHLLYGYGKLLKYKPIVPKGSTEVCLETLACSGSELEKKFKMNSMVSGPRDTSPCTMPAAYDPTTLQSFLERKANLTKQVERWEASEHT</sequence>
<evidence type="ECO:0000313" key="1">
    <source>
        <dbReference type="EMBL" id="KAI8024225.1"/>
    </source>
</evidence>
<name>A0ACC0IH48_9ERIC</name>
<dbReference type="Proteomes" id="UP001060215">
    <property type="component" value="Chromosome 6"/>
</dbReference>
<organism evidence="1 2">
    <name type="scientific">Camellia lanceoleosa</name>
    <dbReference type="NCBI Taxonomy" id="1840588"/>
    <lineage>
        <taxon>Eukaryota</taxon>
        <taxon>Viridiplantae</taxon>
        <taxon>Streptophyta</taxon>
        <taxon>Embryophyta</taxon>
        <taxon>Tracheophyta</taxon>
        <taxon>Spermatophyta</taxon>
        <taxon>Magnoliopsida</taxon>
        <taxon>eudicotyledons</taxon>
        <taxon>Gunneridae</taxon>
        <taxon>Pentapetalae</taxon>
        <taxon>asterids</taxon>
        <taxon>Ericales</taxon>
        <taxon>Theaceae</taxon>
        <taxon>Camellia</taxon>
    </lineage>
</organism>
<protein>
    <submittedName>
        <fullName evidence="1">Uncharacterized protein</fullName>
    </submittedName>
</protein>
<comment type="caution">
    <text evidence="1">The sequence shown here is derived from an EMBL/GenBank/DDBJ whole genome shotgun (WGS) entry which is preliminary data.</text>
</comment>
<reference evidence="1 2" key="1">
    <citation type="journal article" date="2022" name="Plant J.">
        <title>Chromosome-level genome of Camellia lanceoleosa provides a valuable resource for understanding genome evolution and self-incompatibility.</title>
        <authorList>
            <person name="Gong W."/>
            <person name="Xiao S."/>
            <person name="Wang L."/>
            <person name="Liao Z."/>
            <person name="Chang Y."/>
            <person name="Mo W."/>
            <person name="Hu G."/>
            <person name="Li W."/>
            <person name="Zhao G."/>
            <person name="Zhu H."/>
            <person name="Hu X."/>
            <person name="Ji K."/>
            <person name="Xiang X."/>
            <person name="Song Q."/>
            <person name="Yuan D."/>
            <person name="Jin S."/>
            <person name="Zhang L."/>
        </authorList>
    </citation>
    <scope>NUCLEOTIDE SEQUENCE [LARGE SCALE GENOMIC DNA]</scope>
    <source>
        <strain evidence="1">SQ_2022a</strain>
    </source>
</reference>
<dbReference type="EMBL" id="CM045763">
    <property type="protein sequence ID" value="KAI8024225.1"/>
    <property type="molecule type" value="Genomic_DNA"/>
</dbReference>